<evidence type="ECO:0000256" key="1">
    <source>
        <dbReference type="SAM" id="Phobius"/>
    </source>
</evidence>
<gene>
    <name evidence="2" type="ORF">GCM10008906_34850</name>
</gene>
<feature type="transmembrane region" description="Helical" evidence="1">
    <location>
        <begin position="62"/>
        <end position="85"/>
    </location>
</feature>
<reference evidence="2 3" key="1">
    <citation type="journal article" date="2019" name="Int. J. Syst. Evol. Microbiol.">
        <title>The Global Catalogue of Microorganisms (GCM) 10K type strain sequencing project: providing services to taxonomists for standard genome sequencing and annotation.</title>
        <authorList>
            <consortium name="The Broad Institute Genomics Platform"/>
            <consortium name="The Broad Institute Genome Sequencing Center for Infectious Disease"/>
            <person name="Wu L."/>
            <person name="Ma J."/>
        </authorList>
    </citation>
    <scope>NUCLEOTIDE SEQUENCE [LARGE SCALE GENOMIC DNA]</scope>
    <source>
        <strain evidence="2 3">JCM 1407</strain>
    </source>
</reference>
<feature type="transmembrane region" description="Helical" evidence="1">
    <location>
        <begin position="7"/>
        <end position="26"/>
    </location>
</feature>
<evidence type="ECO:0000313" key="2">
    <source>
        <dbReference type="EMBL" id="GAA0746788.1"/>
    </source>
</evidence>
<dbReference type="Pfam" id="PF09997">
    <property type="entry name" value="DUF2238"/>
    <property type="match status" value="1"/>
</dbReference>
<dbReference type="EMBL" id="BAAACG010000019">
    <property type="protein sequence ID" value="GAA0746788.1"/>
    <property type="molecule type" value="Genomic_DNA"/>
</dbReference>
<keyword evidence="1" id="KW-0472">Membrane</keyword>
<feature type="transmembrane region" description="Helical" evidence="1">
    <location>
        <begin position="120"/>
        <end position="143"/>
    </location>
</feature>
<evidence type="ECO:0000313" key="3">
    <source>
        <dbReference type="Proteomes" id="UP001501510"/>
    </source>
</evidence>
<dbReference type="RefSeq" id="WP_343763772.1">
    <property type="nucleotide sequence ID" value="NZ_BAAACG010000019.1"/>
</dbReference>
<comment type="caution">
    <text evidence="2">The sequence shown here is derived from an EMBL/GenBank/DDBJ whole genome shotgun (WGS) entry which is preliminary data.</text>
</comment>
<name>A0ABN1JU95_9CLOT</name>
<accession>A0ABN1JU95</accession>
<feature type="transmembrane region" description="Helical" evidence="1">
    <location>
        <begin position="32"/>
        <end position="50"/>
    </location>
</feature>
<organism evidence="2 3">
    <name type="scientific">Clostridium oceanicum</name>
    <dbReference type="NCBI Taxonomy" id="1543"/>
    <lineage>
        <taxon>Bacteria</taxon>
        <taxon>Bacillati</taxon>
        <taxon>Bacillota</taxon>
        <taxon>Clostridia</taxon>
        <taxon>Eubacteriales</taxon>
        <taxon>Clostridiaceae</taxon>
        <taxon>Clostridium</taxon>
    </lineage>
</organism>
<keyword evidence="1" id="KW-0812">Transmembrane</keyword>
<dbReference type="Proteomes" id="UP001501510">
    <property type="component" value="Unassembled WGS sequence"/>
</dbReference>
<feature type="transmembrane region" description="Helical" evidence="1">
    <location>
        <begin position="163"/>
        <end position="187"/>
    </location>
</feature>
<proteinExistence type="predicted"/>
<feature type="transmembrane region" description="Helical" evidence="1">
    <location>
        <begin position="91"/>
        <end position="108"/>
    </location>
</feature>
<protein>
    <submittedName>
        <fullName evidence="2">Membrane protein</fullName>
    </submittedName>
</protein>
<keyword evidence="3" id="KW-1185">Reference proteome</keyword>
<sequence>MVTDKIYSVILKLIRIIFILCIIKNIFIKNYFIALVALSGILLTLSPFIISKILNHDLSCHIKIFIILFIFIALYLGSIHNFYSFKCFDTFLHFSSGVMLSFIADNWISIEYKKTDIKKFSLFFTNVFTISFAVFCGVVWEIYEFSMDTFFNLDMQRIKAFKFSDTMIDLIADLSGALLFILIKYIYNKKKKKNLT</sequence>
<keyword evidence="1" id="KW-1133">Transmembrane helix</keyword>
<dbReference type="InterPro" id="IPR014509">
    <property type="entry name" value="YjdF-like"/>
</dbReference>